<dbReference type="AlphaFoldDB" id="A0A151ZDJ3"/>
<feature type="region of interest" description="Disordered" evidence="1">
    <location>
        <begin position="1"/>
        <end position="22"/>
    </location>
</feature>
<proteinExistence type="predicted"/>
<accession>A0A151ZDJ3</accession>
<feature type="compositionally biased region" description="Polar residues" evidence="1">
    <location>
        <begin position="306"/>
        <end position="317"/>
    </location>
</feature>
<reference evidence="2 3" key="1">
    <citation type="submission" date="2015-12" db="EMBL/GenBank/DDBJ databases">
        <title>Dictyostelia acquired genes for synthesis and detection of signals that induce cell-type specialization by lateral gene transfer from prokaryotes.</title>
        <authorList>
            <person name="Gloeckner G."/>
            <person name="Schaap P."/>
        </authorList>
    </citation>
    <scope>NUCLEOTIDE SEQUENCE [LARGE SCALE GENOMIC DNA]</scope>
    <source>
        <strain evidence="2 3">TK</strain>
    </source>
</reference>
<dbReference type="InParanoid" id="A0A151ZDJ3"/>
<comment type="caution">
    <text evidence="2">The sequence shown here is derived from an EMBL/GenBank/DDBJ whole genome shotgun (WGS) entry which is preliminary data.</text>
</comment>
<protein>
    <submittedName>
        <fullName evidence="2">Uncharacterized protein</fullName>
    </submittedName>
</protein>
<evidence type="ECO:0000256" key="1">
    <source>
        <dbReference type="SAM" id="MobiDB-lite"/>
    </source>
</evidence>
<evidence type="ECO:0000313" key="3">
    <source>
        <dbReference type="Proteomes" id="UP000076078"/>
    </source>
</evidence>
<feature type="compositionally biased region" description="Acidic residues" evidence="1">
    <location>
        <begin position="198"/>
        <end position="216"/>
    </location>
</feature>
<dbReference type="Proteomes" id="UP000076078">
    <property type="component" value="Unassembled WGS sequence"/>
</dbReference>
<dbReference type="EMBL" id="LODT01000031">
    <property type="protein sequence ID" value="KYQ92026.1"/>
    <property type="molecule type" value="Genomic_DNA"/>
</dbReference>
<sequence>MSKRTNTTLTTTTSTKPSSSTQINLNKPARMALDRAMSQFPLCQLIDSMITISYYLKILYDVGIPPTENLYDIIFASPNSPNLDLQTFRNYVIAYPSLEVEIVNYKFNKQYYTGILYNAYDKIKKIHPLSNKQVLKLIDEYDKKRPSSILKQFAKKNFSYTNSNDKSKSEAPIHIRRFLPLYTEYSKSFKKAHYKKEEEDEKEREDEEEKEEDEMIDLINVDEDKASANTGITEDTVIKNIEVEKESPNKTKRSLGEVYKGTSENEPKSSDPSVPLEDHIKKKYRGSTRDIKEPQNQEHQEHQEQIGHNYTSPSYVDSNINLSTNSNSNSIELQFFNNVHRTMNNNIELSMYHQKQFIKRKFDTVYREFDTVHREFDNIYRRLDRLEEIIKSQNDLIKQQNNMIAKHFSIPTSPDKH</sequence>
<gene>
    <name evidence="2" type="ORF">DLAC_06855</name>
</gene>
<feature type="compositionally biased region" description="Basic and acidic residues" evidence="1">
    <location>
        <begin position="287"/>
        <end position="305"/>
    </location>
</feature>
<keyword evidence="3" id="KW-1185">Reference proteome</keyword>
<evidence type="ECO:0000313" key="2">
    <source>
        <dbReference type="EMBL" id="KYQ92026.1"/>
    </source>
</evidence>
<name>A0A151ZDJ3_TIELA</name>
<organism evidence="2 3">
    <name type="scientific">Tieghemostelium lacteum</name>
    <name type="common">Slime mold</name>
    <name type="synonym">Dictyostelium lacteum</name>
    <dbReference type="NCBI Taxonomy" id="361077"/>
    <lineage>
        <taxon>Eukaryota</taxon>
        <taxon>Amoebozoa</taxon>
        <taxon>Evosea</taxon>
        <taxon>Eumycetozoa</taxon>
        <taxon>Dictyostelia</taxon>
        <taxon>Dictyosteliales</taxon>
        <taxon>Raperosteliaceae</taxon>
        <taxon>Tieghemostelium</taxon>
    </lineage>
</organism>
<feature type="compositionally biased region" description="Low complexity" evidence="1">
    <location>
        <begin position="1"/>
        <end position="21"/>
    </location>
</feature>
<feature type="region of interest" description="Disordered" evidence="1">
    <location>
        <begin position="193"/>
        <end position="323"/>
    </location>
</feature>